<keyword evidence="2" id="KW-1185">Reference proteome</keyword>
<gene>
    <name evidence="1" type="ORF">SSX86_022923</name>
</gene>
<reference evidence="1 2" key="1">
    <citation type="submission" date="2024-04" db="EMBL/GenBank/DDBJ databases">
        <title>The reference genome of an endangered Asteraceae, Deinandra increscens subsp. villosa, native to the Central Coast of California.</title>
        <authorList>
            <person name="Guilliams M."/>
            <person name="Hasenstab-Lehman K."/>
            <person name="Meyer R."/>
            <person name="Mcevoy S."/>
        </authorList>
    </citation>
    <scope>NUCLEOTIDE SEQUENCE [LARGE SCALE GENOMIC DNA]</scope>
    <source>
        <tissue evidence="1">Leaf</tissue>
    </source>
</reference>
<comment type="caution">
    <text evidence="1">The sequence shown here is derived from an EMBL/GenBank/DDBJ whole genome shotgun (WGS) entry which is preliminary data.</text>
</comment>
<proteinExistence type="predicted"/>
<sequence length="99" mass="10543">MSQPYNNHQKRSSTVYHLHISTTGGGGAPYFSATKKAKSQAVSCSLDNKNGFQQHSFDNNSIPSSVIIDPTENDAARASSAGGFTVNLARKKNYASSSC</sequence>
<dbReference type="EMBL" id="JBCNJP010000023">
    <property type="protein sequence ID" value="KAK9058083.1"/>
    <property type="molecule type" value="Genomic_DNA"/>
</dbReference>
<organism evidence="1 2">
    <name type="scientific">Deinandra increscens subsp. villosa</name>
    <dbReference type="NCBI Taxonomy" id="3103831"/>
    <lineage>
        <taxon>Eukaryota</taxon>
        <taxon>Viridiplantae</taxon>
        <taxon>Streptophyta</taxon>
        <taxon>Embryophyta</taxon>
        <taxon>Tracheophyta</taxon>
        <taxon>Spermatophyta</taxon>
        <taxon>Magnoliopsida</taxon>
        <taxon>eudicotyledons</taxon>
        <taxon>Gunneridae</taxon>
        <taxon>Pentapetalae</taxon>
        <taxon>asterids</taxon>
        <taxon>campanulids</taxon>
        <taxon>Asterales</taxon>
        <taxon>Asteraceae</taxon>
        <taxon>Asteroideae</taxon>
        <taxon>Heliantheae alliance</taxon>
        <taxon>Madieae</taxon>
        <taxon>Madiinae</taxon>
        <taxon>Deinandra</taxon>
    </lineage>
</organism>
<dbReference type="AlphaFoldDB" id="A0AAP0CP94"/>
<name>A0AAP0CP94_9ASTR</name>
<protein>
    <submittedName>
        <fullName evidence="1">Uncharacterized protein</fullName>
    </submittedName>
</protein>
<evidence type="ECO:0000313" key="1">
    <source>
        <dbReference type="EMBL" id="KAK9058083.1"/>
    </source>
</evidence>
<dbReference type="Proteomes" id="UP001408789">
    <property type="component" value="Unassembled WGS sequence"/>
</dbReference>
<evidence type="ECO:0000313" key="2">
    <source>
        <dbReference type="Proteomes" id="UP001408789"/>
    </source>
</evidence>
<accession>A0AAP0CP94</accession>